<dbReference type="Pfam" id="PF00498">
    <property type="entry name" value="FHA"/>
    <property type="match status" value="1"/>
</dbReference>
<dbReference type="InterPro" id="IPR000253">
    <property type="entry name" value="FHA_dom"/>
</dbReference>
<gene>
    <name evidence="3" type="ORF">I553_9718</name>
</gene>
<dbReference type="PANTHER" id="PTHR23308">
    <property type="entry name" value="NUCLEAR INHIBITOR OF PROTEIN PHOSPHATASE-1"/>
    <property type="match status" value="1"/>
</dbReference>
<reference evidence="3" key="1">
    <citation type="submission" date="2014-01" db="EMBL/GenBank/DDBJ databases">
        <authorList>
            <person name="Brown-Elliot B."/>
            <person name="Wallace R."/>
            <person name="Lenaerts A."/>
            <person name="Ordway D."/>
            <person name="DeGroote M.A."/>
            <person name="Parker T."/>
            <person name="Sizemore C."/>
            <person name="Tallon L.J."/>
            <person name="Sadzewicz L.K."/>
            <person name="Sengamalay N."/>
            <person name="Fraser C.M."/>
            <person name="Hine E."/>
            <person name="Shefchek K.A."/>
            <person name="Das S.P."/>
            <person name="Tettelin H."/>
        </authorList>
    </citation>
    <scope>NUCLEOTIDE SEQUENCE [LARGE SCALE GENOMIC DNA]</scope>
    <source>
        <strain evidence="3">4042</strain>
    </source>
</reference>
<protein>
    <submittedName>
        <fullName evidence="3">FHA domain protein</fullName>
    </submittedName>
</protein>
<dbReference type="AlphaFoldDB" id="X7YN72"/>
<evidence type="ECO:0000256" key="1">
    <source>
        <dbReference type="ARBA" id="ARBA00022553"/>
    </source>
</evidence>
<dbReference type="PROSITE" id="PS50006">
    <property type="entry name" value="FHA_DOMAIN"/>
    <property type="match status" value="1"/>
</dbReference>
<organism evidence="3">
    <name type="scientific">Mycobacterium xenopi 4042</name>
    <dbReference type="NCBI Taxonomy" id="1299334"/>
    <lineage>
        <taxon>Bacteria</taxon>
        <taxon>Bacillati</taxon>
        <taxon>Actinomycetota</taxon>
        <taxon>Actinomycetes</taxon>
        <taxon>Mycobacteriales</taxon>
        <taxon>Mycobacteriaceae</taxon>
        <taxon>Mycobacterium</taxon>
    </lineage>
</organism>
<sequence>MGRDVRADLRIADPRISRVHLILRFDDGRWVAIDNGSVNGTYLNGYRIPVVDIHDGQSINVGNPEGPRLTFELGGHRPAGVDALP</sequence>
<feature type="domain" description="FHA" evidence="2">
    <location>
        <begin position="1"/>
        <end position="48"/>
    </location>
</feature>
<dbReference type="SUPFAM" id="SSF49879">
    <property type="entry name" value="SMAD/FHA domain"/>
    <property type="match status" value="1"/>
</dbReference>
<dbReference type="InterPro" id="IPR008984">
    <property type="entry name" value="SMAD_FHA_dom_sf"/>
</dbReference>
<accession>X7YN72</accession>
<keyword evidence="1" id="KW-0597">Phosphoprotein</keyword>
<evidence type="ECO:0000259" key="2">
    <source>
        <dbReference type="PROSITE" id="PS50006"/>
    </source>
</evidence>
<name>X7YN72_MYCXE</name>
<dbReference type="InterPro" id="IPR050923">
    <property type="entry name" value="Cell_Proc_Reg/RNA_Proc"/>
</dbReference>
<dbReference type="SMART" id="SM00240">
    <property type="entry name" value="FHA"/>
    <property type="match status" value="1"/>
</dbReference>
<evidence type="ECO:0000313" key="3">
    <source>
        <dbReference type="EMBL" id="EUA08662.1"/>
    </source>
</evidence>
<comment type="caution">
    <text evidence="3">The sequence shown here is derived from an EMBL/GenBank/DDBJ whole genome shotgun (WGS) entry which is preliminary data.</text>
</comment>
<dbReference type="EMBL" id="JAOB01000090">
    <property type="protein sequence ID" value="EUA08662.1"/>
    <property type="molecule type" value="Genomic_DNA"/>
</dbReference>
<dbReference type="PATRIC" id="fig|1299334.3.peg.9209"/>
<proteinExistence type="predicted"/>
<dbReference type="Gene3D" id="2.60.200.20">
    <property type="match status" value="1"/>
</dbReference>